<dbReference type="OrthoDB" id="8659436at2"/>
<dbReference type="PANTHER" id="PTHR33202">
    <property type="entry name" value="ZINC UPTAKE REGULATION PROTEIN"/>
    <property type="match status" value="1"/>
</dbReference>
<sequence length="180" mass="21027">MSTSTPNLDPEDAKQIFDGTVDLPSVPVSQSPVEKFREYLDLHGLKCTGERMRLVEHVFEEHNHFEADQLVARVRERSLRVSRSTVYRTLTLLVEAGLLRELKLGSRTAYEHDYGYPQHEHLFCEKCGKVLEFVSEEISQLVDEICRKFQFRPSKHQFVVHGICQDCRNERSPRRRLDLI</sequence>
<evidence type="ECO:0000256" key="4">
    <source>
        <dbReference type="ARBA" id="ARBA00020910"/>
    </source>
</evidence>
<dbReference type="KEGG" id="knv:Pan216_24660"/>
<dbReference type="Gene3D" id="1.10.10.10">
    <property type="entry name" value="Winged helix-like DNA-binding domain superfamily/Winged helix DNA-binding domain"/>
    <property type="match status" value="1"/>
</dbReference>
<protein>
    <recommendedName>
        <fullName evidence="4">Ferric uptake regulation protein</fullName>
    </recommendedName>
</protein>
<comment type="subcellular location">
    <subcellularLocation>
        <location evidence="1">Cytoplasm</location>
    </subcellularLocation>
</comment>
<evidence type="ECO:0000256" key="5">
    <source>
        <dbReference type="ARBA" id="ARBA00022490"/>
    </source>
</evidence>
<keyword evidence="5" id="KW-0963">Cytoplasm</keyword>
<dbReference type="PANTHER" id="PTHR33202:SF2">
    <property type="entry name" value="FERRIC UPTAKE REGULATION PROTEIN"/>
    <property type="match status" value="1"/>
</dbReference>
<evidence type="ECO:0000256" key="12">
    <source>
        <dbReference type="PIRSR" id="PIRSR602481-1"/>
    </source>
</evidence>
<dbReference type="GO" id="GO:0003700">
    <property type="term" value="F:DNA-binding transcription factor activity"/>
    <property type="evidence" value="ECO:0007669"/>
    <property type="project" value="InterPro"/>
</dbReference>
<proteinExistence type="inferred from homology"/>
<evidence type="ECO:0000256" key="6">
    <source>
        <dbReference type="ARBA" id="ARBA00022491"/>
    </source>
</evidence>
<feature type="binding site" evidence="12">
    <location>
        <position position="164"/>
    </location>
    <ligand>
        <name>Zn(2+)</name>
        <dbReference type="ChEBI" id="CHEBI:29105"/>
    </ligand>
</feature>
<keyword evidence="9" id="KW-0805">Transcription regulation</keyword>
<dbReference type="Pfam" id="PF01475">
    <property type="entry name" value="FUR"/>
    <property type="match status" value="1"/>
</dbReference>
<keyword evidence="8 12" id="KW-0862">Zinc</keyword>
<dbReference type="GO" id="GO:0045892">
    <property type="term" value="P:negative regulation of DNA-templated transcription"/>
    <property type="evidence" value="ECO:0007669"/>
    <property type="project" value="TreeGrafter"/>
</dbReference>
<dbReference type="GO" id="GO:0000976">
    <property type="term" value="F:transcription cis-regulatory region binding"/>
    <property type="evidence" value="ECO:0007669"/>
    <property type="project" value="TreeGrafter"/>
</dbReference>
<feature type="binding site" evidence="12">
    <location>
        <position position="124"/>
    </location>
    <ligand>
        <name>Zn(2+)</name>
        <dbReference type="ChEBI" id="CHEBI:29105"/>
    </ligand>
</feature>
<dbReference type="GO" id="GO:0005829">
    <property type="term" value="C:cytosol"/>
    <property type="evidence" value="ECO:0007669"/>
    <property type="project" value="TreeGrafter"/>
</dbReference>
<keyword evidence="11" id="KW-0804">Transcription</keyword>
<comment type="cofactor">
    <cofactor evidence="13">
        <name>Mn(2+)</name>
        <dbReference type="ChEBI" id="CHEBI:29035"/>
    </cofactor>
    <cofactor evidence="13">
        <name>Fe(2+)</name>
        <dbReference type="ChEBI" id="CHEBI:29033"/>
    </cofactor>
    <text evidence="13">Binds 1 Mn(2+) or Fe(2+) ion per subunit.</text>
</comment>
<evidence type="ECO:0000313" key="14">
    <source>
        <dbReference type="EMBL" id="QDU61605.1"/>
    </source>
</evidence>
<evidence type="ECO:0000256" key="13">
    <source>
        <dbReference type="PIRSR" id="PIRSR602481-2"/>
    </source>
</evidence>
<keyword evidence="6" id="KW-0678">Repressor</keyword>
<evidence type="ECO:0000313" key="15">
    <source>
        <dbReference type="Proteomes" id="UP000317093"/>
    </source>
</evidence>
<dbReference type="RefSeq" id="WP_145258175.1">
    <property type="nucleotide sequence ID" value="NZ_CP036279.1"/>
</dbReference>
<dbReference type="GO" id="GO:1900376">
    <property type="term" value="P:regulation of secondary metabolite biosynthetic process"/>
    <property type="evidence" value="ECO:0007669"/>
    <property type="project" value="TreeGrafter"/>
</dbReference>
<feature type="binding site" evidence="12">
    <location>
        <position position="127"/>
    </location>
    <ligand>
        <name>Zn(2+)</name>
        <dbReference type="ChEBI" id="CHEBI:29105"/>
    </ligand>
</feature>
<comment type="similarity">
    <text evidence="2">Belongs to the Fur family.</text>
</comment>
<dbReference type="InterPro" id="IPR036390">
    <property type="entry name" value="WH_DNA-bd_sf"/>
</dbReference>
<evidence type="ECO:0000256" key="8">
    <source>
        <dbReference type="ARBA" id="ARBA00022833"/>
    </source>
</evidence>
<dbReference type="InterPro" id="IPR043135">
    <property type="entry name" value="Fur_C"/>
</dbReference>
<keyword evidence="7 12" id="KW-0479">Metal-binding</keyword>
<keyword evidence="13" id="KW-0408">Iron</keyword>
<keyword evidence="15" id="KW-1185">Reference proteome</keyword>
<comment type="cofactor">
    <cofactor evidence="12">
        <name>Zn(2+)</name>
        <dbReference type="ChEBI" id="CHEBI:29105"/>
    </cofactor>
    <text evidence="12">Binds 1 zinc ion per subunit.</text>
</comment>
<dbReference type="AlphaFoldDB" id="A0A518B3Q4"/>
<dbReference type="EMBL" id="CP036279">
    <property type="protein sequence ID" value="QDU61605.1"/>
    <property type="molecule type" value="Genomic_DNA"/>
</dbReference>
<evidence type="ECO:0000256" key="7">
    <source>
        <dbReference type="ARBA" id="ARBA00022723"/>
    </source>
</evidence>
<gene>
    <name evidence="14" type="primary">fur</name>
    <name evidence="14" type="ORF">Pan216_24660</name>
</gene>
<evidence type="ECO:0000256" key="1">
    <source>
        <dbReference type="ARBA" id="ARBA00004496"/>
    </source>
</evidence>
<evidence type="ECO:0000256" key="3">
    <source>
        <dbReference type="ARBA" id="ARBA00011738"/>
    </source>
</evidence>
<evidence type="ECO:0000256" key="9">
    <source>
        <dbReference type="ARBA" id="ARBA00023015"/>
    </source>
</evidence>
<dbReference type="InterPro" id="IPR002481">
    <property type="entry name" value="FUR"/>
</dbReference>
<dbReference type="InterPro" id="IPR036388">
    <property type="entry name" value="WH-like_DNA-bd_sf"/>
</dbReference>
<evidence type="ECO:0000256" key="10">
    <source>
        <dbReference type="ARBA" id="ARBA00023125"/>
    </source>
</evidence>
<reference evidence="14 15" key="1">
    <citation type="submission" date="2019-02" db="EMBL/GenBank/DDBJ databases">
        <title>Deep-cultivation of Planctomycetes and their phenomic and genomic characterization uncovers novel biology.</title>
        <authorList>
            <person name="Wiegand S."/>
            <person name="Jogler M."/>
            <person name="Boedeker C."/>
            <person name="Pinto D."/>
            <person name="Vollmers J."/>
            <person name="Rivas-Marin E."/>
            <person name="Kohn T."/>
            <person name="Peeters S.H."/>
            <person name="Heuer A."/>
            <person name="Rast P."/>
            <person name="Oberbeckmann S."/>
            <person name="Bunk B."/>
            <person name="Jeske O."/>
            <person name="Meyerdierks A."/>
            <person name="Storesund J.E."/>
            <person name="Kallscheuer N."/>
            <person name="Luecker S."/>
            <person name="Lage O.M."/>
            <person name="Pohl T."/>
            <person name="Merkel B.J."/>
            <person name="Hornburger P."/>
            <person name="Mueller R.-W."/>
            <person name="Bruemmer F."/>
            <person name="Labrenz M."/>
            <person name="Spormann A.M."/>
            <person name="Op den Camp H."/>
            <person name="Overmann J."/>
            <person name="Amann R."/>
            <person name="Jetten M.S.M."/>
            <person name="Mascher T."/>
            <person name="Medema M.H."/>
            <person name="Devos D.P."/>
            <person name="Kaster A.-K."/>
            <person name="Ovreas L."/>
            <person name="Rohde M."/>
            <person name="Galperin M.Y."/>
            <person name="Jogler C."/>
        </authorList>
    </citation>
    <scope>NUCLEOTIDE SEQUENCE [LARGE SCALE GENOMIC DNA]</scope>
    <source>
        <strain evidence="14 15">Pan216</strain>
    </source>
</reference>
<comment type="subunit">
    <text evidence="3">Homodimer.</text>
</comment>
<accession>A0A518B3Q4</accession>
<feature type="binding site" evidence="12">
    <location>
        <position position="167"/>
    </location>
    <ligand>
        <name>Zn(2+)</name>
        <dbReference type="ChEBI" id="CHEBI:29105"/>
    </ligand>
</feature>
<dbReference type="SUPFAM" id="SSF46785">
    <property type="entry name" value="Winged helix' DNA-binding domain"/>
    <property type="match status" value="1"/>
</dbReference>
<dbReference type="GO" id="GO:0008270">
    <property type="term" value="F:zinc ion binding"/>
    <property type="evidence" value="ECO:0007669"/>
    <property type="project" value="TreeGrafter"/>
</dbReference>
<dbReference type="Gene3D" id="3.30.1490.190">
    <property type="match status" value="1"/>
</dbReference>
<organism evidence="14 15">
    <name type="scientific">Kolteria novifilia</name>
    <dbReference type="NCBI Taxonomy" id="2527975"/>
    <lineage>
        <taxon>Bacteria</taxon>
        <taxon>Pseudomonadati</taxon>
        <taxon>Planctomycetota</taxon>
        <taxon>Planctomycetia</taxon>
        <taxon>Kolteriales</taxon>
        <taxon>Kolteriaceae</taxon>
        <taxon>Kolteria</taxon>
    </lineage>
</organism>
<dbReference type="CDD" id="cd07153">
    <property type="entry name" value="Fur_like"/>
    <property type="match status" value="1"/>
</dbReference>
<keyword evidence="10" id="KW-0238">DNA-binding</keyword>
<evidence type="ECO:0000256" key="2">
    <source>
        <dbReference type="ARBA" id="ARBA00007957"/>
    </source>
</evidence>
<name>A0A518B3Q4_9BACT</name>
<feature type="binding site" evidence="13">
    <location>
        <position position="156"/>
    </location>
    <ligand>
        <name>Fe cation</name>
        <dbReference type="ChEBI" id="CHEBI:24875"/>
    </ligand>
</feature>
<evidence type="ECO:0000256" key="11">
    <source>
        <dbReference type="ARBA" id="ARBA00023163"/>
    </source>
</evidence>
<dbReference type="Proteomes" id="UP000317093">
    <property type="component" value="Chromosome"/>
</dbReference>